<dbReference type="InterPro" id="IPR036291">
    <property type="entry name" value="NAD(P)-bd_dom_sf"/>
</dbReference>
<name>A0A0T5NU84_9RHOB</name>
<keyword evidence="1" id="KW-1133">Transmembrane helix</keyword>
<feature type="domain" description="NAD-dependent epimerase/dehydratase" evidence="2">
    <location>
        <begin position="8"/>
        <end position="85"/>
    </location>
</feature>
<comment type="caution">
    <text evidence="3">The sequence shown here is derived from an EMBL/GenBank/DDBJ whole genome shotgun (WGS) entry which is preliminary data.</text>
</comment>
<keyword evidence="1" id="KW-0472">Membrane</keyword>
<dbReference type="PANTHER" id="PTHR12126:SF11">
    <property type="entry name" value="NADH DEHYDROGENASE [UBIQUINONE] 1 ALPHA SUBCOMPLEX SUBUNIT 9, MITOCHONDRIAL"/>
    <property type="match status" value="1"/>
</dbReference>
<dbReference type="GO" id="GO:0044877">
    <property type="term" value="F:protein-containing complex binding"/>
    <property type="evidence" value="ECO:0007669"/>
    <property type="project" value="TreeGrafter"/>
</dbReference>
<keyword evidence="4" id="KW-1185">Reference proteome</keyword>
<evidence type="ECO:0000313" key="4">
    <source>
        <dbReference type="Proteomes" id="UP000051295"/>
    </source>
</evidence>
<accession>A0A0T5NU84</accession>
<dbReference type="InterPro" id="IPR001509">
    <property type="entry name" value="Epimerase_deHydtase"/>
</dbReference>
<organism evidence="3 4">
    <name type="scientific">Roseovarius atlanticus</name>
    <dbReference type="NCBI Taxonomy" id="1641875"/>
    <lineage>
        <taxon>Bacteria</taxon>
        <taxon>Pseudomonadati</taxon>
        <taxon>Pseudomonadota</taxon>
        <taxon>Alphaproteobacteria</taxon>
        <taxon>Rhodobacterales</taxon>
        <taxon>Roseobacteraceae</taxon>
        <taxon>Roseovarius</taxon>
    </lineage>
</organism>
<dbReference type="OrthoDB" id="5377001at2"/>
<dbReference type="EMBL" id="LAXJ01000009">
    <property type="protein sequence ID" value="KRS12504.1"/>
    <property type="molecule type" value="Genomic_DNA"/>
</dbReference>
<feature type="transmembrane region" description="Helical" evidence="1">
    <location>
        <begin position="375"/>
        <end position="399"/>
    </location>
</feature>
<protein>
    <recommendedName>
        <fullName evidence="2">NAD-dependent epimerase/dehydratase domain-containing protein</fullName>
    </recommendedName>
</protein>
<reference evidence="3 4" key="1">
    <citation type="submission" date="2015-04" db="EMBL/GenBank/DDBJ databases">
        <title>The draft genome sequence of Roseovarius sp.R12b.</title>
        <authorList>
            <person name="Li G."/>
            <person name="Lai Q."/>
            <person name="Shao Z."/>
            <person name="Yan P."/>
        </authorList>
    </citation>
    <scope>NUCLEOTIDE SEQUENCE [LARGE SCALE GENOMIC DNA]</scope>
    <source>
        <strain evidence="3 4">R12B</strain>
    </source>
</reference>
<evidence type="ECO:0000313" key="3">
    <source>
        <dbReference type="EMBL" id="KRS12504.1"/>
    </source>
</evidence>
<sequence length="426" mass="45350">MTAQRGTVLVLGADGFIGRHLAFGLRDSGWHVLACARRTARLDRMGFETLKVDLTDPEAHDPAFWSSRLSSVTHIVNSAGVLDAPEPTYTAVHVSAPEALYAALPDAQGLLISAVGIDGSETAFARFRHAGEKIASDHDVTILRVGLVLGETSYGGSSLARTLAALPVFTPVVGDGQQTFNPIHAADLARAVDHLLRHPPGPGPHDIGGPETVTQDGMLHSLRAWFGLPPTRLLRLPVGLAKGMGRIGDAMRLGPISATSVAQLQNGVLADHARLTETLPEKPRGFSTFLAARPAGTQDLWHARLYLVRPALRIVLALLWLASGLLGLFLPRADFLPLIPNTALSDAALVAMARLGGLLDLALAAALFRGWRPRLVAALQAALVLSYTLAFTILAPGLWLLPLGGLLKNLPILALIAIHFILEDER</sequence>
<dbReference type="PANTHER" id="PTHR12126">
    <property type="entry name" value="NADH-UBIQUINONE OXIDOREDUCTASE 39 KDA SUBUNIT-RELATED"/>
    <property type="match status" value="1"/>
</dbReference>
<dbReference type="STRING" id="1641875.XM53_10420"/>
<dbReference type="InterPro" id="IPR051207">
    <property type="entry name" value="ComplexI_NDUFA9_subunit"/>
</dbReference>
<dbReference type="InterPro" id="IPR025695">
    <property type="entry name" value="DoxX-like"/>
</dbReference>
<dbReference type="PATRIC" id="fig|1641875.4.peg.4504"/>
<dbReference type="Pfam" id="PF13781">
    <property type="entry name" value="DoxX_3"/>
    <property type="match status" value="1"/>
</dbReference>
<proteinExistence type="predicted"/>
<dbReference type="Proteomes" id="UP000051295">
    <property type="component" value="Unassembled WGS sequence"/>
</dbReference>
<dbReference type="RefSeq" id="WP_057793031.1">
    <property type="nucleotide sequence ID" value="NZ_LAXJ01000009.1"/>
</dbReference>
<evidence type="ECO:0000259" key="2">
    <source>
        <dbReference type="Pfam" id="PF01370"/>
    </source>
</evidence>
<keyword evidence="1" id="KW-0812">Transmembrane</keyword>
<feature type="transmembrane region" description="Helical" evidence="1">
    <location>
        <begin position="349"/>
        <end position="368"/>
    </location>
</feature>
<dbReference type="SUPFAM" id="SSF51735">
    <property type="entry name" value="NAD(P)-binding Rossmann-fold domains"/>
    <property type="match status" value="1"/>
</dbReference>
<dbReference type="Pfam" id="PF01370">
    <property type="entry name" value="Epimerase"/>
    <property type="match status" value="1"/>
</dbReference>
<dbReference type="AlphaFoldDB" id="A0A0T5NU84"/>
<dbReference type="Gene3D" id="3.40.50.720">
    <property type="entry name" value="NAD(P)-binding Rossmann-like Domain"/>
    <property type="match status" value="1"/>
</dbReference>
<evidence type="ECO:0000256" key="1">
    <source>
        <dbReference type="SAM" id="Phobius"/>
    </source>
</evidence>
<gene>
    <name evidence="3" type="ORF">XM53_10420</name>
</gene>
<feature type="transmembrane region" description="Helical" evidence="1">
    <location>
        <begin position="311"/>
        <end position="329"/>
    </location>
</feature>